<evidence type="ECO:0000256" key="1">
    <source>
        <dbReference type="SAM" id="MobiDB-lite"/>
    </source>
</evidence>
<gene>
    <name evidence="2" type="ORF">ERUC_LOCUS6987</name>
</gene>
<accession>A0ABC8J731</accession>
<sequence length="235" mass="25305">MRLSSELLISLVPSLTLYHSSNRLKPLENSDWRVTVGCNLDMSSVCGGLNYKDAESHSSASSPNKCCNNGSNHVYVTGSDDGGYIHQCVNQDSTKPTPEPLPLKSSDDDVEGEGEDKNLATSESMSAKTIIPAIKGSREKNGKPLEKLSVSWAEDVYDPPLSLVSHTRSKKQQPQKSKSLKNNGKKGQNGSSNSSSSSSLSRGSKDKKYSSSCSKHSRDNKFGWDTQTSIVAASS</sequence>
<evidence type="ECO:0000313" key="3">
    <source>
        <dbReference type="Proteomes" id="UP001642260"/>
    </source>
</evidence>
<organism evidence="2 3">
    <name type="scientific">Eruca vesicaria subsp. sativa</name>
    <name type="common">Garden rocket</name>
    <name type="synonym">Eruca sativa</name>
    <dbReference type="NCBI Taxonomy" id="29727"/>
    <lineage>
        <taxon>Eukaryota</taxon>
        <taxon>Viridiplantae</taxon>
        <taxon>Streptophyta</taxon>
        <taxon>Embryophyta</taxon>
        <taxon>Tracheophyta</taxon>
        <taxon>Spermatophyta</taxon>
        <taxon>Magnoliopsida</taxon>
        <taxon>eudicotyledons</taxon>
        <taxon>Gunneridae</taxon>
        <taxon>Pentapetalae</taxon>
        <taxon>rosids</taxon>
        <taxon>malvids</taxon>
        <taxon>Brassicales</taxon>
        <taxon>Brassicaceae</taxon>
        <taxon>Brassiceae</taxon>
        <taxon>Eruca</taxon>
    </lineage>
</organism>
<protein>
    <submittedName>
        <fullName evidence="2">Uncharacterized protein</fullName>
    </submittedName>
</protein>
<dbReference type="Proteomes" id="UP001642260">
    <property type="component" value="Unassembled WGS sequence"/>
</dbReference>
<dbReference type="EMBL" id="CAKOAT010079822">
    <property type="protein sequence ID" value="CAH8313753.1"/>
    <property type="molecule type" value="Genomic_DNA"/>
</dbReference>
<feature type="region of interest" description="Disordered" evidence="1">
    <location>
        <begin position="90"/>
        <end position="125"/>
    </location>
</feature>
<reference evidence="2 3" key="1">
    <citation type="submission" date="2022-03" db="EMBL/GenBank/DDBJ databases">
        <authorList>
            <person name="Macdonald S."/>
            <person name="Ahmed S."/>
            <person name="Newling K."/>
        </authorList>
    </citation>
    <scope>NUCLEOTIDE SEQUENCE [LARGE SCALE GENOMIC DNA]</scope>
</reference>
<evidence type="ECO:0000313" key="2">
    <source>
        <dbReference type="EMBL" id="CAH8313753.1"/>
    </source>
</evidence>
<name>A0ABC8J731_ERUVS</name>
<feature type="compositionally biased region" description="Polar residues" evidence="1">
    <location>
        <begin position="225"/>
        <end position="235"/>
    </location>
</feature>
<dbReference type="PANTHER" id="PTHR34952">
    <property type="entry name" value="OS05G0113500 PROTEIN"/>
    <property type="match status" value="1"/>
</dbReference>
<comment type="caution">
    <text evidence="2">The sequence shown here is derived from an EMBL/GenBank/DDBJ whole genome shotgun (WGS) entry which is preliminary data.</text>
</comment>
<proteinExistence type="predicted"/>
<dbReference type="AlphaFoldDB" id="A0ABC8J731"/>
<feature type="compositionally biased region" description="Low complexity" evidence="1">
    <location>
        <begin position="174"/>
        <end position="202"/>
    </location>
</feature>
<feature type="region of interest" description="Disordered" evidence="1">
    <location>
        <begin position="163"/>
        <end position="235"/>
    </location>
</feature>
<keyword evidence="3" id="KW-1185">Reference proteome</keyword>
<dbReference type="PANTHER" id="PTHR34952:SF2">
    <property type="entry name" value="OS05G0113500 PROTEIN"/>
    <property type="match status" value="1"/>
</dbReference>